<dbReference type="VEuPathDB" id="FungiDB:jhhlp_008807"/>
<dbReference type="InParanoid" id="A0A2N3MZ23"/>
<dbReference type="PANTHER" id="PTHR33112">
    <property type="entry name" value="DOMAIN PROTEIN, PUTATIVE-RELATED"/>
    <property type="match status" value="1"/>
</dbReference>
<dbReference type="AlphaFoldDB" id="A0A2N3MZ23"/>
<dbReference type="PANTHER" id="PTHR33112:SF12">
    <property type="entry name" value="HETEROKARYON INCOMPATIBILITY DOMAIN-CONTAINING PROTEIN"/>
    <property type="match status" value="1"/>
</dbReference>
<dbReference type="InterPro" id="IPR010730">
    <property type="entry name" value="HET"/>
</dbReference>
<name>A0A2N3MZ23_9PEZI</name>
<dbReference type="EMBL" id="NLAX01001623">
    <property type="protein sequence ID" value="PKS05431.1"/>
    <property type="molecule type" value="Genomic_DNA"/>
</dbReference>
<dbReference type="STRING" id="41688.A0A2N3MZ23"/>
<keyword evidence="3" id="KW-1185">Reference proteome</keyword>
<evidence type="ECO:0000259" key="1">
    <source>
        <dbReference type="Pfam" id="PF06985"/>
    </source>
</evidence>
<comment type="caution">
    <text evidence="2">The sequence shown here is derived from an EMBL/GenBank/DDBJ whole genome shotgun (WGS) entry which is preliminary data.</text>
</comment>
<organism evidence="2 3">
    <name type="scientific">Lomentospora prolificans</name>
    <dbReference type="NCBI Taxonomy" id="41688"/>
    <lineage>
        <taxon>Eukaryota</taxon>
        <taxon>Fungi</taxon>
        <taxon>Dikarya</taxon>
        <taxon>Ascomycota</taxon>
        <taxon>Pezizomycotina</taxon>
        <taxon>Sordariomycetes</taxon>
        <taxon>Hypocreomycetidae</taxon>
        <taxon>Microascales</taxon>
        <taxon>Microascaceae</taxon>
        <taxon>Lomentospora</taxon>
    </lineage>
</organism>
<protein>
    <recommendedName>
        <fullName evidence="1">Heterokaryon incompatibility domain-containing protein</fullName>
    </recommendedName>
</protein>
<evidence type="ECO:0000313" key="3">
    <source>
        <dbReference type="Proteomes" id="UP000233524"/>
    </source>
</evidence>
<proteinExistence type="predicted"/>
<gene>
    <name evidence="2" type="ORF">jhhlp_008807</name>
</gene>
<sequence length="811" mass="90796">MGYTHYFEVHGWKSVQWQICWPLLIQDARLILEAADVLVGGPGNGAGEVTRPVVDIDEGIWINGVADDQHEDFVLGRKSRDGFCKTLMKPYDLVVACILLRAYMLAPVNVTVSSDGNWDQKEWLAARRLYESLWPGETVWCPWFDLNGNYHGPEEFLRTAEGMELTPEQWLRSLIEHQPYMAKGEAAEEKEPISDVSKITEAISSLQLEFPVPESPREALDTVSEIDLTAAKAWLSRCESDENHASCKAAAIEWSSFPGICFRLIDTERRCVIDADKDTPSFIALSYVWGGDQPKLTSETTALLMSEGGLDKVWPNLPTTIRDAITVCQKLDERYLWVDALCIMQDSVKDKKLQVLRMRQIYAAAKCTIAAVSATAAKEGLLPGSIPNVPECNSEAELDDLLQAVPWSTRAWCYQEKVLSHRMIYFFTTTGIYLHCQQGAFNCNGASLARRPSGCGGKFNQVGAMLPASSGEDLESYLSAVEYFSARKLSVKDDKINAFEGVLQRYQGVMDGQPSSFTYGLPICAFDQTFCWRAQRHNPKSRNDCFPSWSWLGWDDAVTFDRALVRHARTNQMIYGDNRGDGAYEESRKLRKPANASIILSQRSFGFPASNGGMFYNAPSRHVAASVADLRIAKDPIDMHASNGLYPIYPMKCSEQPADPPSATASKTMTLLELLSLPMPKINWMDDETAAAPSLPAKKQTSNDYDQDEHAAHGDCDARTAIGHIWLDKEWRDEQPDYCVMEFVALHGEKSEGGSEEEDGGSWTITMLMLLQRMAKKDSFWANERVQIMDCKLSEADWEKTGPELKDLNMV</sequence>
<evidence type="ECO:0000313" key="2">
    <source>
        <dbReference type="EMBL" id="PKS05431.1"/>
    </source>
</evidence>
<accession>A0A2N3MZ23</accession>
<dbReference type="Proteomes" id="UP000233524">
    <property type="component" value="Unassembled WGS sequence"/>
</dbReference>
<dbReference type="OrthoDB" id="2958217at2759"/>
<reference evidence="2 3" key="1">
    <citation type="journal article" date="2017" name="G3 (Bethesda)">
        <title>First Draft Genome Sequence of the Pathogenic Fungus Lomentospora prolificans (Formerly Scedosporium prolificans).</title>
        <authorList>
            <person name="Luo R."/>
            <person name="Zimin A."/>
            <person name="Workman R."/>
            <person name="Fan Y."/>
            <person name="Pertea G."/>
            <person name="Grossman N."/>
            <person name="Wear M.P."/>
            <person name="Jia B."/>
            <person name="Miller H."/>
            <person name="Casadevall A."/>
            <person name="Timp W."/>
            <person name="Zhang S.X."/>
            <person name="Salzberg S.L."/>
        </authorList>
    </citation>
    <scope>NUCLEOTIDE SEQUENCE [LARGE SCALE GENOMIC DNA]</scope>
    <source>
        <strain evidence="2 3">JHH-5317</strain>
    </source>
</reference>
<dbReference type="Pfam" id="PF06985">
    <property type="entry name" value="HET"/>
    <property type="match status" value="1"/>
</dbReference>
<feature type="domain" description="Heterokaryon incompatibility" evidence="1">
    <location>
        <begin position="282"/>
        <end position="416"/>
    </location>
</feature>